<organism evidence="2 3">
    <name type="scientific">candidate division Kazan bacterium RIFCSPLOWO2_01_FULL_48_13</name>
    <dbReference type="NCBI Taxonomy" id="1798539"/>
    <lineage>
        <taxon>Bacteria</taxon>
        <taxon>Bacteria division Kazan-3B-28</taxon>
    </lineage>
</organism>
<dbReference type="EMBL" id="METE01000002">
    <property type="protein sequence ID" value="OGB85570.1"/>
    <property type="molecule type" value="Genomic_DNA"/>
</dbReference>
<dbReference type="STRING" id="1798539.A2994_00910"/>
<evidence type="ECO:0000256" key="1">
    <source>
        <dbReference type="SAM" id="MobiDB-lite"/>
    </source>
</evidence>
<feature type="region of interest" description="Disordered" evidence="1">
    <location>
        <begin position="1"/>
        <end position="55"/>
    </location>
</feature>
<feature type="compositionally biased region" description="Basic and acidic residues" evidence="1">
    <location>
        <begin position="20"/>
        <end position="55"/>
    </location>
</feature>
<comment type="caution">
    <text evidence="2">The sequence shown here is derived from an EMBL/GenBank/DDBJ whole genome shotgun (WGS) entry which is preliminary data.</text>
</comment>
<accession>A0A1F4PPR1</accession>
<evidence type="ECO:0000313" key="3">
    <source>
        <dbReference type="Proteomes" id="UP000179010"/>
    </source>
</evidence>
<reference evidence="2 3" key="1">
    <citation type="journal article" date="2016" name="Nat. Commun.">
        <title>Thousands of microbial genomes shed light on interconnected biogeochemical processes in an aquifer system.</title>
        <authorList>
            <person name="Anantharaman K."/>
            <person name="Brown C.T."/>
            <person name="Hug L.A."/>
            <person name="Sharon I."/>
            <person name="Castelle C.J."/>
            <person name="Probst A.J."/>
            <person name="Thomas B.C."/>
            <person name="Singh A."/>
            <person name="Wilkins M.J."/>
            <person name="Karaoz U."/>
            <person name="Brodie E.L."/>
            <person name="Williams K.H."/>
            <person name="Hubbard S.S."/>
            <person name="Banfield J.F."/>
        </authorList>
    </citation>
    <scope>NUCLEOTIDE SEQUENCE [LARGE SCALE GENOMIC DNA]</scope>
</reference>
<dbReference type="AlphaFoldDB" id="A0A1F4PPR1"/>
<proteinExistence type="predicted"/>
<sequence>MDEIRIEGQGPFHFPGNPNRKVEKVEKISPSRPDEDVLHKPEGGIHKTEPSGDKLDISQEALDALADADQAEQ</sequence>
<protein>
    <submittedName>
        <fullName evidence="2">Uncharacterized protein</fullName>
    </submittedName>
</protein>
<dbReference type="Proteomes" id="UP000179010">
    <property type="component" value="Unassembled WGS sequence"/>
</dbReference>
<name>A0A1F4PPR1_UNCK3</name>
<evidence type="ECO:0000313" key="2">
    <source>
        <dbReference type="EMBL" id="OGB85570.1"/>
    </source>
</evidence>
<gene>
    <name evidence="2" type="ORF">A2994_00910</name>
</gene>